<dbReference type="RefSeq" id="WP_167048658.1">
    <property type="nucleotide sequence ID" value="NZ_JAAOZB010000002.1"/>
</dbReference>
<accession>A0A7W3JMP5</accession>
<dbReference type="EMBL" id="JACGWY010000001">
    <property type="protein sequence ID" value="MBA8815680.1"/>
    <property type="molecule type" value="Genomic_DNA"/>
</dbReference>
<dbReference type="AlphaFoldDB" id="A0A7W3JMP5"/>
<comment type="caution">
    <text evidence="1">The sequence shown here is derived from an EMBL/GenBank/DDBJ whole genome shotgun (WGS) entry which is preliminary data.</text>
</comment>
<sequence length="48" mass="5290">MIIFLCLIAALVLAAVSGTIITVIRDGYSARPERADYDSRQPHGVMER</sequence>
<reference evidence="1 2" key="1">
    <citation type="submission" date="2020-07" db="EMBL/GenBank/DDBJ databases">
        <title>Sequencing the genomes of 1000 actinobacteria strains.</title>
        <authorList>
            <person name="Klenk H.-P."/>
        </authorList>
    </citation>
    <scope>NUCLEOTIDE SEQUENCE [LARGE SCALE GENOMIC DNA]</scope>
    <source>
        <strain evidence="1 2">DSM 27576</strain>
    </source>
</reference>
<organism evidence="1 2">
    <name type="scientific">Microbacterium halimionae</name>
    <dbReference type="NCBI Taxonomy" id="1526413"/>
    <lineage>
        <taxon>Bacteria</taxon>
        <taxon>Bacillati</taxon>
        <taxon>Actinomycetota</taxon>
        <taxon>Actinomycetes</taxon>
        <taxon>Micrococcales</taxon>
        <taxon>Microbacteriaceae</taxon>
        <taxon>Microbacterium</taxon>
    </lineage>
</organism>
<dbReference type="Proteomes" id="UP000526083">
    <property type="component" value="Unassembled WGS sequence"/>
</dbReference>
<protein>
    <submittedName>
        <fullName evidence="1">Uncharacterized protein</fullName>
    </submittedName>
</protein>
<proteinExistence type="predicted"/>
<name>A0A7W3JMP5_9MICO</name>
<evidence type="ECO:0000313" key="1">
    <source>
        <dbReference type="EMBL" id="MBA8815680.1"/>
    </source>
</evidence>
<keyword evidence="2" id="KW-1185">Reference proteome</keyword>
<evidence type="ECO:0000313" key="2">
    <source>
        <dbReference type="Proteomes" id="UP000526083"/>
    </source>
</evidence>
<gene>
    <name evidence="1" type="ORF">FHX48_000732</name>
</gene>